<dbReference type="HOGENOM" id="CLU_3283045_0_0_2"/>
<dbReference type="Proteomes" id="UP000007478">
    <property type="component" value="Chromosome"/>
</dbReference>
<evidence type="ECO:0000313" key="1">
    <source>
        <dbReference type="EMBL" id="ADT84174.1"/>
    </source>
</evidence>
<dbReference type="PATRIC" id="fig|391623.17.peg.1201"/>
<reference evidence="1 2" key="1">
    <citation type="journal article" date="2011" name="J. Bacteriol.">
        <title>Complete genome sequence of the hyperthermophilic, piezophilic, heterotrophic, and carboxydotrophic archaeon Thermococcus barophilus MP.</title>
        <authorList>
            <person name="Vannier P."/>
            <person name="Marteinsson V.T."/>
            <person name="Fridjonsson O.H."/>
            <person name="Oger P."/>
            <person name="Jebbar M."/>
        </authorList>
    </citation>
    <scope>NUCLEOTIDE SEQUENCE [LARGE SCALE GENOMIC DNA]</scope>
    <source>
        <strain evidence="2">DSM 11836 / MP</strain>
    </source>
</reference>
<gene>
    <name evidence="1" type="ordered locus">TERMP_01198</name>
</gene>
<dbReference type="AlphaFoldDB" id="F0LN45"/>
<dbReference type="EMBL" id="CP002372">
    <property type="protein sequence ID" value="ADT84174.1"/>
    <property type="molecule type" value="Genomic_DNA"/>
</dbReference>
<organism evidence="1 2">
    <name type="scientific">Thermococcus barophilus (strain DSM 11836 / MP)</name>
    <dbReference type="NCBI Taxonomy" id="391623"/>
    <lineage>
        <taxon>Archaea</taxon>
        <taxon>Methanobacteriati</taxon>
        <taxon>Methanobacteriota</taxon>
        <taxon>Thermococci</taxon>
        <taxon>Thermococcales</taxon>
        <taxon>Thermococcaceae</taxon>
        <taxon>Thermococcus</taxon>
    </lineage>
</organism>
<protein>
    <submittedName>
        <fullName evidence="1">Uncharacterized protein</fullName>
    </submittedName>
</protein>
<name>F0LN45_THEBM</name>
<accession>F0LN45</accession>
<keyword evidence="2" id="KW-1185">Reference proteome</keyword>
<evidence type="ECO:0000313" key="2">
    <source>
        <dbReference type="Proteomes" id="UP000007478"/>
    </source>
</evidence>
<dbReference type="KEGG" id="tba:TERMP_01198"/>
<proteinExistence type="predicted"/>
<sequence>MKRAGERYLQELWRVMLAFVLTPEEDAKDKRVKKIEFAIK</sequence>